<dbReference type="Proteomes" id="UP000276888">
    <property type="component" value="Chromosome"/>
</dbReference>
<reference evidence="2 3" key="1">
    <citation type="submission" date="2018-08" db="EMBL/GenBank/DDBJ databases">
        <title>Microbacterium lemovicicum sp. nov., a bacterium isolated from a natural uranium-rich soil.</title>
        <authorList>
            <person name="ORTET P."/>
        </authorList>
    </citation>
    <scope>NUCLEOTIDE SEQUENCE [LARGE SCALE GENOMIC DNA]</scope>
    <source>
        <strain evidence="2 3">Viu22</strain>
    </source>
</reference>
<feature type="transmembrane region" description="Helical" evidence="1">
    <location>
        <begin position="12"/>
        <end position="33"/>
    </location>
</feature>
<dbReference type="Pfam" id="PF20554">
    <property type="entry name" value="DUF6766"/>
    <property type="match status" value="1"/>
</dbReference>
<evidence type="ECO:0000313" key="2">
    <source>
        <dbReference type="EMBL" id="AZS37901.1"/>
    </source>
</evidence>
<dbReference type="AlphaFoldDB" id="A0A3S9WCX7"/>
<keyword evidence="1" id="KW-1133">Transmembrane helix</keyword>
<dbReference type="KEGG" id="mlv:CVS47_02548"/>
<evidence type="ECO:0000256" key="1">
    <source>
        <dbReference type="SAM" id="Phobius"/>
    </source>
</evidence>
<proteinExistence type="predicted"/>
<dbReference type="RefSeq" id="WP_127096396.1">
    <property type="nucleotide sequence ID" value="NZ_CP031423.1"/>
</dbReference>
<sequence length="225" mass="24901">MRRFFRDNGLSVAFLAIFVAALVGQSFAGFAYMNEDLAQHGLPAVGYLDFVTSSDFLVDVAENWQSEFLQFFLFIFATIWLIQRGSPESKIPGDAGLGSDEDQMVGEHARADSPSWARVGGARRWLYSNSLLLVMGAVFVLSWFAQSLAGTVVASDENAEHGLPPLTWLDYVMSADFWNRTLQNWQSEFLAVGAMVAFSIYLRQRGSSESKPVGLPHHTSSVESD</sequence>
<dbReference type="InterPro" id="IPR046657">
    <property type="entry name" value="DUF6766"/>
</dbReference>
<name>A0A3S9WCX7_9MICO</name>
<keyword evidence="3" id="KW-1185">Reference proteome</keyword>
<gene>
    <name evidence="2" type="ORF">CVS47_02548</name>
</gene>
<dbReference type="EMBL" id="CP031423">
    <property type="protein sequence ID" value="AZS37901.1"/>
    <property type="molecule type" value="Genomic_DNA"/>
</dbReference>
<feature type="transmembrane region" description="Helical" evidence="1">
    <location>
        <begin position="185"/>
        <end position="202"/>
    </location>
</feature>
<accession>A0A3S9WCX7</accession>
<feature type="transmembrane region" description="Helical" evidence="1">
    <location>
        <begin position="125"/>
        <end position="145"/>
    </location>
</feature>
<feature type="transmembrane region" description="Helical" evidence="1">
    <location>
        <begin position="64"/>
        <end position="82"/>
    </location>
</feature>
<keyword evidence="1" id="KW-0812">Transmembrane</keyword>
<evidence type="ECO:0000313" key="3">
    <source>
        <dbReference type="Proteomes" id="UP000276888"/>
    </source>
</evidence>
<dbReference type="OrthoDB" id="187863at2"/>
<keyword evidence="1" id="KW-0472">Membrane</keyword>
<organism evidence="2 3">
    <name type="scientific">Microbacterium lemovicicum</name>
    <dbReference type="NCBI Taxonomy" id="1072463"/>
    <lineage>
        <taxon>Bacteria</taxon>
        <taxon>Bacillati</taxon>
        <taxon>Actinomycetota</taxon>
        <taxon>Actinomycetes</taxon>
        <taxon>Micrococcales</taxon>
        <taxon>Microbacteriaceae</taxon>
        <taxon>Microbacterium</taxon>
    </lineage>
</organism>
<protein>
    <submittedName>
        <fullName evidence="2">Uncharacterized protein</fullName>
    </submittedName>
</protein>